<evidence type="ECO:0000313" key="2">
    <source>
        <dbReference type="Proteomes" id="UP001596528"/>
    </source>
</evidence>
<organism evidence="1 2">
    <name type="scientific">Paenibacillus thermoaerophilus</name>
    <dbReference type="NCBI Taxonomy" id="1215385"/>
    <lineage>
        <taxon>Bacteria</taxon>
        <taxon>Bacillati</taxon>
        <taxon>Bacillota</taxon>
        <taxon>Bacilli</taxon>
        <taxon>Bacillales</taxon>
        <taxon>Paenibacillaceae</taxon>
        <taxon>Paenibacillus</taxon>
    </lineage>
</organism>
<reference evidence="2" key="1">
    <citation type="journal article" date="2019" name="Int. J. Syst. Evol. Microbiol.">
        <title>The Global Catalogue of Microorganisms (GCM) 10K type strain sequencing project: providing services to taxonomists for standard genome sequencing and annotation.</title>
        <authorList>
            <consortium name="The Broad Institute Genomics Platform"/>
            <consortium name="The Broad Institute Genome Sequencing Center for Infectious Disease"/>
            <person name="Wu L."/>
            <person name="Ma J."/>
        </authorList>
    </citation>
    <scope>NUCLEOTIDE SEQUENCE [LARGE SCALE GENOMIC DNA]</scope>
    <source>
        <strain evidence="2">JCM 18657</strain>
    </source>
</reference>
<dbReference type="RefSeq" id="WP_138790272.1">
    <property type="nucleotide sequence ID" value="NZ_JBHTGQ010000008.1"/>
</dbReference>
<comment type="caution">
    <text evidence="1">The sequence shown here is derived from an EMBL/GenBank/DDBJ whole genome shotgun (WGS) entry which is preliminary data.</text>
</comment>
<evidence type="ECO:0008006" key="3">
    <source>
        <dbReference type="Google" id="ProtNLM"/>
    </source>
</evidence>
<sequence length="61" mass="7003">MSNPNASNSRNVILHRLPPIAARPVLRRTWMYHAAETNGLKMVRAFVDYVRSHLFRLSAQA</sequence>
<dbReference type="EMBL" id="JBHTGQ010000008">
    <property type="protein sequence ID" value="MFC7749005.1"/>
    <property type="molecule type" value="Genomic_DNA"/>
</dbReference>
<accession>A0ABW2V1X5</accession>
<evidence type="ECO:0000313" key="1">
    <source>
        <dbReference type="EMBL" id="MFC7749005.1"/>
    </source>
</evidence>
<protein>
    <recommendedName>
        <fullName evidence="3">LysR family transcriptional regulator</fullName>
    </recommendedName>
</protein>
<name>A0ABW2V1X5_9BACL</name>
<keyword evidence="2" id="KW-1185">Reference proteome</keyword>
<gene>
    <name evidence="1" type="ORF">ACFQWB_03465</name>
</gene>
<dbReference type="Proteomes" id="UP001596528">
    <property type="component" value="Unassembled WGS sequence"/>
</dbReference>
<proteinExistence type="predicted"/>